<proteinExistence type="predicted"/>
<protein>
    <submittedName>
        <fullName evidence="2">Uncharacterized protein</fullName>
    </submittedName>
</protein>
<dbReference type="Proteomes" id="UP000800041">
    <property type="component" value="Unassembled WGS sequence"/>
</dbReference>
<organism evidence="2 3">
    <name type="scientific">Aulographum hederae CBS 113979</name>
    <dbReference type="NCBI Taxonomy" id="1176131"/>
    <lineage>
        <taxon>Eukaryota</taxon>
        <taxon>Fungi</taxon>
        <taxon>Dikarya</taxon>
        <taxon>Ascomycota</taxon>
        <taxon>Pezizomycotina</taxon>
        <taxon>Dothideomycetes</taxon>
        <taxon>Pleosporomycetidae</taxon>
        <taxon>Aulographales</taxon>
        <taxon>Aulographaceae</taxon>
    </lineage>
</organism>
<sequence>METPRGIIRVCCEIRIFRENLRSMARHRSWCPRDGAGQSALCRGSGAPAISPKPTNSAQKNGNPVNSPRIGSSTTAFRRLDFLSPPENLKDSSRWERYRTVESLMDVLTPRLPHVTIHDCDKLTHFSVVKLAHIELRLVPPTARAAPKRTSQELVDGAPSCAACFACHLPRKMGSELCIFYANAATADLREDLFRYSSPENPASHVEAPSRLGGAFVHGKVKKNRRHIQLPEPAARQFKPEFLVPVDRNFNAINHVG</sequence>
<keyword evidence="3" id="KW-1185">Reference proteome</keyword>
<feature type="compositionally biased region" description="Polar residues" evidence="1">
    <location>
        <begin position="53"/>
        <end position="71"/>
    </location>
</feature>
<accession>A0A6G1GQB3</accession>
<evidence type="ECO:0000313" key="2">
    <source>
        <dbReference type="EMBL" id="KAF1982957.1"/>
    </source>
</evidence>
<dbReference type="EMBL" id="ML977179">
    <property type="protein sequence ID" value="KAF1982957.1"/>
    <property type="molecule type" value="Genomic_DNA"/>
</dbReference>
<name>A0A6G1GQB3_9PEZI</name>
<reference evidence="2" key="1">
    <citation type="journal article" date="2020" name="Stud. Mycol.">
        <title>101 Dothideomycetes genomes: a test case for predicting lifestyles and emergence of pathogens.</title>
        <authorList>
            <person name="Haridas S."/>
            <person name="Albert R."/>
            <person name="Binder M."/>
            <person name="Bloem J."/>
            <person name="Labutti K."/>
            <person name="Salamov A."/>
            <person name="Andreopoulos B."/>
            <person name="Baker S."/>
            <person name="Barry K."/>
            <person name="Bills G."/>
            <person name="Bluhm B."/>
            <person name="Cannon C."/>
            <person name="Castanera R."/>
            <person name="Culley D."/>
            <person name="Daum C."/>
            <person name="Ezra D."/>
            <person name="Gonzalez J."/>
            <person name="Henrissat B."/>
            <person name="Kuo A."/>
            <person name="Liang C."/>
            <person name="Lipzen A."/>
            <person name="Lutzoni F."/>
            <person name="Magnuson J."/>
            <person name="Mondo S."/>
            <person name="Nolan M."/>
            <person name="Ohm R."/>
            <person name="Pangilinan J."/>
            <person name="Park H.-J."/>
            <person name="Ramirez L."/>
            <person name="Alfaro M."/>
            <person name="Sun H."/>
            <person name="Tritt A."/>
            <person name="Yoshinaga Y."/>
            <person name="Zwiers L.-H."/>
            <person name="Turgeon B."/>
            <person name="Goodwin S."/>
            <person name="Spatafora J."/>
            <person name="Crous P."/>
            <person name="Grigoriev I."/>
        </authorList>
    </citation>
    <scope>NUCLEOTIDE SEQUENCE</scope>
    <source>
        <strain evidence="2">CBS 113979</strain>
    </source>
</reference>
<evidence type="ECO:0000313" key="3">
    <source>
        <dbReference type="Proteomes" id="UP000800041"/>
    </source>
</evidence>
<gene>
    <name evidence="2" type="ORF">K402DRAFT_407282</name>
</gene>
<feature type="region of interest" description="Disordered" evidence="1">
    <location>
        <begin position="42"/>
        <end position="71"/>
    </location>
</feature>
<evidence type="ECO:0000256" key="1">
    <source>
        <dbReference type="SAM" id="MobiDB-lite"/>
    </source>
</evidence>
<dbReference type="AlphaFoldDB" id="A0A6G1GQB3"/>